<dbReference type="OrthoDB" id="9814496at2"/>
<dbReference type="PANTHER" id="PTHR33164">
    <property type="entry name" value="TRANSCRIPTIONAL REGULATOR, MARR FAMILY"/>
    <property type="match status" value="1"/>
</dbReference>
<dbReference type="EMBL" id="QURL01000003">
    <property type="protein sequence ID" value="RFC64589.1"/>
    <property type="molecule type" value="Genomic_DNA"/>
</dbReference>
<comment type="caution">
    <text evidence="2">The sequence shown here is derived from an EMBL/GenBank/DDBJ whole genome shotgun (WGS) entry which is preliminary data.</text>
</comment>
<evidence type="ECO:0000259" key="1">
    <source>
        <dbReference type="PROSITE" id="PS50995"/>
    </source>
</evidence>
<dbReference type="InterPro" id="IPR039422">
    <property type="entry name" value="MarR/SlyA-like"/>
</dbReference>
<dbReference type="PANTHER" id="PTHR33164:SF95">
    <property type="entry name" value="TRANSCRIPTIONAL REGULATOR"/>
    <property type="match status" value="1"/>
</dbReference>
<sequence length="117" mass="13269">MMIFARKMAGNLTPTQFSTLVRLFAEPEPISQNALGRLVAMDAATTKGVISRLEKQGLLTTERDRTDKRRYLLRSTEKGRALLRDVIPIVKDITEETVQPLTKREQVVFLKLLAKLT</sequence>
<dbReference type="GO" id="GO:0006950">
    <property type="term" value="P:response to stress"/>
    <property type="evidence" value="ECO:0007669"/>
    <property type="project" value="TreeGrafter"/>
</dbReference>
<dbReference type="AlphaFoldDB" id="A0A371X5V1"/>
<dbReference type="Gene3D" id="1.10.10.10">
    <property type="entry name" value="Winged helix-like DNA-binding domain superfamily/Winged helix DNA-binding domain"/>
    <property type="match status" value="1"/>
</dbReference>
<gene>
    <name evidence="2" type="ORF">DYI37_09125</name>
</gene>
<accession>A0A371X5V1</accession>
<dbReference type="SMART" id="SM00347">
    <property type="entry name" value="HTH_MARR"/>
    <property type="match status" value="1"/>
</dbReference>
<dbReference type="GO" id="GO:0003700">
    <property type="term" value="F:DNA-binding transcription factor activity"/>
    <property type="evidence" value="ECO:0007669"/>
    <property type="project" value="InterPro"/>
</dbReference>
<organism evidence="2 3">
    <name type="scientific">Fulvimarina endophytica</name>
    <dbReference type="NCBI Taxonomy" id="2293836"/>
    <lineage>
        <taxon>Bacteria</taxon>
        <taxon>Pseudomonadati</taxon>
        <taxon>Pseudomonadota</taxon>
        <taxon>Alphaproteobacteria</taxon>
        <taxon>Hyphomicrobiales</taxon>
        <taxon>Aurantimonadaceae</taxon>
        <taxon>Fulvimarina</taxon>
    </lineage>
</organism>
<dbReference type="InterPro" id="IPR000835">
    <property type="entry name" value="HTH_MarR-typ"/>
</dbReference>
<keyword evidence="3" id="KW-1185">Reference proteome</keyword>
<dbReference type="PROSITE" id="PS50995">
    <property type="entry name" value="HTH_MARR_2"/>
    <property type="match status" value="1"/>
</dbReference>
<dbReference type="InterPro" id="IPR036390">
    <property type="entry name" value="WH_DNA-bd_sf"/>
</dbReference>
<dbReference type="PRINTS" id="PR00598">
    <property type="entry name" value="HTHMARR"/>
</dbReference>
<protein>
    <submittedName>
        <fullName evidence="2">MarR family transcriptional regulator</fullName>
    </submittedName>
</protein>
<proteinExistence type="predicted"/>
<evidence type="ECO:0000313" key="3">
    <source>
        <dbReference type="Proteomes" id="UP000264310"/>
    </source>
</evidence>
<dbReference type="InterPro" id="IPR036388">
    <property type="entry name" value="WH-like_DNA-bd_sf"/>
</dbReference>
<name>A0A371X5V1_9HYPH</name>
<dbReference type="Pfam" id="PF01047">
    <property type="entry name" value="MarR"/>
    <property type="match status" value="1"/>
</dbReference>
<reference evidence="2 3" key="1">
    <citation type="submission" date="2018-08" db="EMBL/GenBank/DDBJ databases">
        <title>Fulvimarina sp. 85, whole genome shotgun sequence.</title>
        <authorList>
            <person name="Tuo L."/>
        </authorList>
    </citation>
    <scope>NUCLEOTIDE SEQUENCE [LARGE SCALE GENOMIC DNA]</scope>
    <source>
        <strain evidence="2 3">85</strain>
    </source>
</reference>
<dbReference type="SUPFAM" id="SSF46785">
    <property type="entry name" value="Winged helix' DNA-binding domain"/>
    <property type="match status" value="1"/>
</dbReference>
<dbReference type="Proteomes" id="UP000264310">
    <property type="component" value="Unassembled WGS sequence"/>
</dbReference>
<feature type="domain" description="HTH marR-type" evidence="1">
    <location>
        <begin position="1"/>
        <end position="117"/>
    </location>
</feature>
<evidence type="ECO:0000313" key="2">
    <source>
        <dbReference type="EMBL" id="RFC64589.1"/>
    </source>
</evidence>